<reference evidence="3" key="1">
    <citation type="submission" date="2021-05" db="EMBL/GenBank/DDBJ databases">
        <authorList>
            <person name="Pietrasiak N."/>
            <person name="Ward R."/>
            <person name="Stajich J.E."/>
            <person name="Kurbessoian T."/>
        </authorList>
    </citation>
    <scope>NUCLEOTIDE SEQUENCE</scope>
    <source>
        <strain evidence="3">GSE-TBD4-15B</strain>
    </source>
</reference>
<protein>
    <submittedName>
        <fullName evidence="3">Uncharacterized protein</fullName>
    </submittedName>
</protein>
<dbReference type="Proteomes" id="UP000707356">
    <property type="component" value="Unassembled WGS sequence"/>
</dbReference>
<keyword evidence="2" id="KW-0732">Signal</keyword>
<evidence type="ECO:0000313" key="3">
    <source>
        <dbReference type="EMBL" id="MBW4468568.1"/>
    </source>
</evidence>
<keyword evidence="1" id="KW-0472">Membrane</keyword>
<feature type="chain" id="PRO_5037831143" evidence="2">
    <location>
        <begin position="20"/>
        <end position="150"/>
    </location>
</feature>
<organism evidence="3 4">
    <name type="scientific">Pegethrix bostrychoides GSE-TBD4-15B</name>
    <dbReference type="NCBI Taxonomy" id="2839662"/>
    <lineage>
        <taxon>Bacteria</taxon>
        <taxon>Bacillati</taxon>
        <taxon>Cyanobacteriota</taxon>
        <taxon>Cyanophyceae</taxon>
        <taxon>Oculatellales</taxon>
        <taxon>Oculatellaceae</taxon>
        <taxon>Pegethrix</taxon>
    </lineage>
</organism>
<evidence type="ECO:0000256" key="1">
    <source>
        <dbReference type="SAM" id="Phobius"/>
    </source>
</evidence>
<dbReference type="AlphaFoldDB" id="A0A951U7D3"/>
<accession>A0A951U7D3</accession>
<dbReference type="EMBL" id="JAHHHV010000091">
    <property type="protein sequence ID" value="MBW4468568.1"/>
    <property type="molecule type" value="Genomic_DNA"/>
</dbReference>
<proteinExistence type="predicted"/>
<evidence type="ECO:0000256" key="2">
    <source>
        <dbReference type="SAM" id="SignalP"/>
    </source>
</evidence>
<keyword evidence="1" id="KW-1133">Transmembrane helix</keyword>
<comment type="caution">
    <text evidence="3">The sequence shown here is derived from an EMBL/GenBank/DDBJ whole genome shotgun (WGS) entry which is preliminary data.</text>
</comment>
<keyword evidence="1" id="KW-0812">Transmembrane</keyword>
<evidence type="ECO:0000313" key="4">
    <source>
        <dbReference type="Proteomes" id="UP000707356"/>
    </source>
</evidence>
<feature type="signal peptide" evidence="2">
    <location>
        <begin position="1"/>
        <end position="19"/>
    </location>
</feature>
<sequence length="150" mass="16282">MSFYRHLFASVLLAGTVFAAATLPLATFGSKSVAIQFEGRPVLTGRLKDLAAPYLGLALTLSIGAGVTNLAVLRWYQASRQAKLSAEQLAALQQQIVEKESLIETLKFAPSRLQAAGLERFLPEEPRSARSQFGVEPLRNDHQVAFKPSA</sequence>
<reference evidence="3" key="2">
    <citation type="journal article" date="2022" name="Microbiol. Resour. Announc.">
        <title>Metagenome Sequencing to Explore Phylogenomics of Terrestrial Cyanobacteria.</title>
        <authorList>
            <person name="Ward R.D."/>
            <person name="Stajich J.E."/>
            <person name="Johansen J.R."/>
            <person name="Huntemann M."/>
            <person name="Clum A."/>
            <person name="Foster B."/>
            <person name="Foster B."/>
            <person name="Roux S."/>
            <person name="Palaniappan K."/>
            <person name="Varghese N."/>
            <person name="Mukherjee S."/>
            <person name="Reddy T.B.K."/>
            <person name="Daum C."/>
            <person name="Copeland A."/>
            <person name="Chen I.A."/>
            <person name="Ivanova N.N."/>
            <person name="Kyrpides N.C."/>
            <person name="Shapiro N."/>
            <person name="Eloe-Fadrosh E.A."/>
            <person name="Pietrasiak N."/>
        </authorList>
    </citation>
    <scope>NUCLEOTIDE SEQUENCE</scope>
    <source>
        <strain evidence="3">GSE-TBD4-15B</strain>
    </source>
</reference>
<name>A0A951U7D3_9CYAN</name>
<feature type="transmembrane region" description="Helical" evidence="1">
    <location>
        <begin position="51"/>
        <end position="73"/>
    </location>
</feature>
<gene>
    <name evidence="3" type="ORF">KME07_24350</name>
</gene>